<dbReference type="GO" id="GO:0030686">
    <property type="term" value="C:90S preribosome"/>
    <property type="evidence" value="ECO:0007669"/>
    <property type="project" value="TreeGrafter"/>
</dbReference>
<keyword evidence="6" id="KW-0067">ATP-binding</keyword>
<feature type="region of interest" description="Disordered" evidence="11">
    <location>
        <begin position="364"/>
        <end position="436"/>
    </location>
</feature>
<protein>
    <submittedName>
        <fullName evidence="13">Glycoside hydrolase 2 (Mannanase, beta-galactosidase)</fullName>
    </submittedName>
</protein>
<comment type="similarity">
    <text evidence="10">Belongs to the TRAFAC class translation factor GTPase superfamily. Bms1-like GTPase family. BMS1 subfamily.</text>
</comment>
<evidence type="ECO:0000256" key="6">
    <source>
        <dbReference type="ARBA" id="ARBA00022840"/>
    </source>
</evidence>
<evidence type="ECO:0000256" key="4">
    <source>
        <dbReference type="ARBA" id="ARBA00022741"/>
    </source>
</evidence>
<dbReference type="GO" id="GO:0003924">
    <property type="term" value="F:GTPase activity"/>
    <property type="evidence" value="ECO:0007669"/>
    <property type="project" value="TreeGrafter"/>
</dbReference>
<dbReference type="GO" id="GO:0005524">
    <property type="term" value="F:ATP binding"/>
    <property type="evidence" value="ECO:0007669"/>
    <property type="project" value="UniProtKB-KW"/>
</dbReference>
<evidence type="ECO:0000256" key="8">
    <source>
        <dbReference type="ARBA" id="ARBA00023242"/>
    </source>
</evidence>
<dbReference type="GO" id="GO:0000479">
    <property type="term" value="P:endonucleolytic cleavage of tricistronic rRNA transcript (SSU-rRNA, 5.8S rRNA, LSU-rRNA)"/>
    <property type="evidence" value="ECO:0007669"/>
    <property type="project" value="TreeGrafter"/>
</dbReference>
<gene>
    <name evidence="13" type="primary">BMS1_2</name>
    <name evidence="13" type="ORF">IWQ60_003404</name>
</gene>
<feature type="compositionally biased region" description="Acidic residues" evidence="11">
    <location>
        <begin position="695"/>
        <end position="709"/>
    </location>
</feature>
<dbReference type="OrthoDB" id="10260897at2759"/>
<evidence type="ECO:0000313" key="13">
    <source>
        <dbReference type="EMBL" id="KAJ1926889.1"/>
    </source>
</evidence>
<evidence type="ECO:0000256" key="3">
    <source>
        <dbReference type="ARBA" id="ARBA00022553"/>
    </source>
</evidence>
<feature type="region of interest" description="Disordered" evidence="11">
    <location>
        <begin position="1152"/>
        <end position="1176"/>
    </location>
</feature>
<feature type="compositionally biased region" description="Low complexity" evidence="11">
    <location>
        <begin position="1167"/>
        <end position="1176"/>
    </location>
</feature>
<dbReference type="SUPFAM" id="SSF52540">
    <property type="entry name" value="P-loop containing nucleoside triphosphate hydrolases"/>
    <property type="match status" value="1"/>
</dbReference>
<feature type="compositionally biased region" description="Acidic residues" evidence="11">
    <location>
        <begin position="482"/>
        <end position="523"/>
    </location>
</feature>
<proteinExistence type="inferred from homology"/>
<keyword evidence="7" id="KW-0342">GTP-binding</keyword>
<dbReference type="PANTHER" id="PTHR12858:SF2">
    <property type="entry name" value="RIBOSOME BIOGENESIS PROTEIN BMS1 HOMOLOG"/>
    <property type="match status" value="1"/>
</dbReference>
<dbReference type="CDD" id="cd01882">
    <property type="entry name" value="BMS1"/>
    <property type="match status" value="1"/>
</dbReference>
<dbReference type="GO" id="GO:0005525">
    <property type="term" value="F:GTP binding"/>
    <property type="evidence" value="ECO:0007669"/>
    <property type="project" value="UniProtKB-KW"/>
</dbReference>
<dbReference type="PROSITE" id="PS51714">
    <property type="entry name" value="G_BMS1"/>
    <property type="match status" value="1"/>
</dbReference>
<feature type="compositionally biased region" description="Acidic residues" evidence="11">
    <location>
        <begin position="557"/>
        <end position="573"/>
    </location>
</feature>
<keyword evidence="3" id="KW-0597">Phosphoprotein</keyword>
<dbReference type="AlphaFoldDB" id="A0A9W8DUU2"/>
<keyword evidence="2" id="KW-0690">Ribosome biogenesis</keyword>
<keyword evidence="8" id="KW-0539">Nucleus</keyword>
<keyword evidence="14" id="KW-1185">Reference proteome</keyword>
<feature type="compositionally biased region" description="Basic and acidic residues" evidence="11">
    <location>
        <begin position="412"/>
        <end position="424"/>
    </location>
</feature>
<feature type="compositionally biased region" description="Low complexity" evidence="11">
    <location>
        <begin position="620"/>
        <end position="629"/>
    </location>
</feature>
<feature type="compositionally biased region" description="Acidic residues" evidence="11">
    <location>
        <begin position="540"/>
        <end position="551"/>
    </location>
</feature>
<feature type="region of interest" description="Disordered" evidence="11">
    <location>
        <begin position="473"/>
        <end position="573"/>
    </location>
</feature>
<comment type="caution">
    <text evidence="13">The sequence shown here is derived from an EMBL/GenBank/DDBJ whole genome shotgun (WGS) entry which is preliminary data.</text>
</comment>
<feature type="compositionally biased region" description="Acidic residues" evidence="11">
    <location>
        <begin position="733"/>
        <end position="756"/>
    </location>
</feature>
<organism evidence="13 14">
    <name type="scientific">Tieghemiomyces parasiticus</name>
    <dbReference type="NCBI Taxonomy" id="78921"/>
    <lineage>
        <taxon>Eukaryota</taxon>
        <taxon>Fungi</taxon>
        <taxon>Fungi incertae sedis</taxon>
        <taxon>Zoopagomycota</taxon>
        <taxon>Kickxellomycotina</taxon>
        <taxon>Dimargaritomycetes</taxon>
        <taxon>Dimargaritales</taxon>
        <taxon>Dimargaritaceae</taxon>
        <taxon>Tieghemiomyces</taxon>
    </lineage>
</organism>
<feature type="region of interest" description="Disordered" evidence="11">
    <location>
        <begin position="1"/>
        <end position="51"/>
    </location>
</feature>
<dbReference type="PANTHER" id="PTHR12858">
    <property type="entry name" value="RIBOSOME BIOGENESIS PROTEIN"/>
    <property type="match status" value="1"/>
</dbReference>
<comment type="subcellular location">
    <subcellularLocation>
        <location evidence="1">Nucleus</location>
        <location evidence="1">Nucleolus</location>
    </subcellularLocation>
</comment>
<dbReference type="Pfam" id="PF08142">
    <property type="entry name" value="AARP2CN"/>
    <property type="match status" value="1"/>
</dbReference>
<evidence type="ECO:0000259" key="12">
    <source>
        <dbReference type="PROSITE" id="PS51714"/>
    </source>
</evidence>
<dbReference type="Pfam" id="PF22298">
    <property type="entry name" value="Tsr1_G-like"/>
    <property type="match status" value="1"/>
</dbReference>
<dbReference type="GO" id="GO:0032040">
    <property type="term" value="C:small-subunit processome"/>
    <property type="evidence" value="ECO:0007669"/>
    <property type="project" value="UniProtKB-ARBA"/>
</dbReference>
<keyword evidence="4" id="KW-0547">Nucleotide-binding</keyword>
<dbReference type="SMART" id="SM00785">
    <property type="entry name" value="AARP2CN"/>
    <property type="match status" value="1"/>
</dbReference>
<evidence type="ECO:0000256" key="2">
    <source>
        <dbReference type="ARBA" id="ARBA00022517"/>
    </source>
</evidence>
<dbReference type="Pfam" id="PF04950">
    <property type="entry name" value="RIBIOP_C"/>
    <property type="match status" value="1"/>
</dbReference>
<sequence length="1264" mass="140976">MEKQVNKPFKASTAGPKGERKAARDARKNNPNAVGNSKERPVSNPTNNPKAFIWNSRQKMMRRMHRTAEMQERSVHVPMVDRTPQVAPPFVVAVVGPPKSGKTTLIKSLVKKYTKHKLAEVKGPITVVSGRKSRLTLIECPNDLNSMIDVGKVADLVLLTVDASFGFEMETFEFLNILQTHGFPRVMGVLTHLDKFRKLKRLRKTKKILKQRFWTEIYQGAKLFYLSGVIGGRYPVREIANLCRFISIMKFRPLAWRNQHPYLLADRMEDLTDPNLIQADPKVDRTVTLYGYLRGTNLQPNTRVHIPGAGDYTVETVAMLNDPCPLPDKVRKSLSGKQKLIYAPMSDVGGVMYDKDAVYINVPGSFTRNGIVPDRRPGQDSDASEAEENGGEVSGSEHDGSGSSSDDDDDEDRRGKTPAGREEEFLPSSDRYNQVQDIGRGGIGEKMVIDLQDASATFADQMQDASIQIFSHSAPLKSQVAGDDESDYTDDGEGGSDDEQGFDDSDDDNDDNDDEAAEGDDDGVATGRRSRRARRRFEAEAEPADGSESQEELAFADTDEELESSGAEDDDAYTDGAARWKAGLVDRAAESFKLINRRINLMDLVYRPELVADRFPKGYGSSSEASSESDGVEGSDGSDDELLKPKYDTTALHSALSVVDTCKASIKAERLAVWDDEAALESLRHRFITAPVDTGETEEVDNAEAGSDAESELMGDFEDLEAPNGADSRLDDNESNDDGDDSVDGDETVVDGSDSDAEPKPTPVDEDLDDVKAREALARRKAELTSKFELEVEGIYESDDEAGGPGRGRLGLYDRVKSDMAKQRLRNEAEFAEDSAELRAMVEGYRAGTYVRVLLHRVPCEFVKHFNPKFPVVVGGLLPSESNFGLIRVRIKRHRWHRRILKNNDPLIFSLGWRRFQSLPLFSIDDGARNRMLKYTPQHMHCLATFYGPLTTPGTGFCCVESVGRDSRYSPEFRITATGTVLDLDQSTYVVKKLKLTGVPEKIDRNTAVVRGMFHSALEVAKFTGAKLRTVSGVRGHIRKHLTKPEGHFRAVFEDRIRKSDIVFLRAWHRVEPKRYYNPVTSLLLAGKKADWQGMRLVRDVRRERGIPVPSQADSEYRAITRTHQPAVPLKVPKAVVDNLPFDMRPKLTHREAAKSAKRNKDGSGHSASSVAAEARTTTATRAVFHEPEGQRNAVQLERVRIVHDGTIEKRAKRRAEQAELRHAKRQKEEAVSQAIAKRRMKEFIKVNDIQQRKRVARSGQGSK</sequence>
<accession>A0A9W8DUU2</accession>
<feature type="region of interest" description="Disordered" evidence="11">
    <location>
        <begin position="719"/>
        <end position="767"/>
    </location>
</feature>
<feature type="compositionally biased region" description="Basic and acidic residues" evidence="11">
    <location>
        <begin position="17"/>
        <end position="28"/>
    </location>
</feature>
<reference evidence="13" key="1">
    <citation type="submission" date="2022-07" db="EMBL/GenBank/DDBJ databases">
        <title>Phylogenomic reconstructions and comparative analyses of Kickxellomycotina fungi.</title>
        <authorList>
            <person name="Reynolds N.K."/>
            <person name="Stajich J.E."/>
            <person name="Barry K."/>
            <person name="Grigoriev I.V."/>
            <person name="Crous P."/>
            <person name="Smith M.E."/>
        </authorList>
    </citation>
    <scope>NUCLEOTIDE SEQUENCE</scope>
    <source>
        <strain evidence="13">RSA 861</strain>
    </source>
</reference>
<dbReference type="GO" id="GO:0034511">
    <property type="term" value="F:U3 snoRNA binding"/>
    <property type="evidence" value="ECO:0007669"/>
    <property type="project" value="TreeGrafter"/>
</dbReference>
<dbReference type="EMBL" id="JANBPT010000145">
    <property type="protein sequence ID" value="KAJ1926889.1"/>
    <property type="molecule type" value="Genomic_DNA"/>
</dbReference>
<dbReference type="GO" id="GO:0000462">
    <property type="term" value="P:maturation of SSU-rRNA from tricistronic rRNA transcript (SSU-rRNA, 5.8S rRNA, LSU-rRNA)"/>
    <property type="evidence" value="ECO:0007669"/>
    <property type="project" value="TreeGrafter"/>
</dbReference>
<evidence type="ECO:0000256" key="5">
    <source>
        <dbReference type="ARBA" id="ARBA00022801"/>
    </source>
</evidence>
<dbReference type="InterPro" id="IPR007034">
    <property type="entry name" value="BMS1_TSR1_C"/>
</dbReference>
<dbReference type="InterPro" id="IPR039761">
    <property type="entry name" value="Bms1/Tsr1"/>
</dbReference>
<evidence type="ECO:0000256" key="9">
    <source>
        <dbReference type="ARBA" id="ARBA00049117"/>
    </source>
</evidence>
<name>A0A9W8DUU2_9FUNG</name>
<dbReference type="InterPro" id="IPR012948">
    <property type="entry name" value="AARP2CN"/>
</dbReference>
<feature type="region of interest" description="Disordered" evidence="11">
    <location>
        <begin position="690"/>
        <end position="709"/>
    </location>
</feature>
<dbReference type="Proteomes" id="UP001150569">
    <property type="component" value="Unassembled WGS sequence"/>
</dbReference>
<evidence type="ECO:0000256" key="7">
    <source>
        <dbReference type="ARBA" id="ARBA00023134"/>
    </source>
</evidence>
<dbReference type="FunFam" id="3.40.50.300:FF:000105">
    <property type="entry name" value="BMS1 ribosome biogenesis factor"/>
    <property type="match status" value="1"/>
</dbReference>
<evidence type="ECO:0000256" key="1">
    <source>
        <dbReference type="ARBA" id="ARBA00004604"/>
    </source>
</evidence>
<evidence type="ECO:0000256" key="10">
    <source>
        <dbReference type="ARBA" id="ARBA00061391"/>
    </source>
</evidence>
<dbReference type="InterPro" id="IPR030387">
    <property type="entry name" value="G_Bms1/Tsr1_dom"/>
</dbReference>
<dbReference type="InterPro" id="IPR037875">
    <property type="entry name" value="Bms1_N"/>
</dbReference>
<evidence type="ECO:0000313" key="14">
    <source>
        <dbReference type="Proteomes" id="UP001150569"/>
    </source>
</evidence>
<feature type="domain" description="Bms1-type G" evidence="12">
    <location>
        <begin position="88"/>
        <end position="252"/>
    </location>
</feature>
<feature type="compositionally biased region" description="Acidic residues" evidence="11">
    <location>
        <begin position="630"/>
        <end position="640"/>
    </location>
</feature>
<keyword evidence="5 13" id="KW-0378">Hydrolase</keyword>
<dbReference type="SMART" id="SM01362">
    <property type="entry name" value="DUF663"/>
    <property type="match status" value="1"/>
</dbReference>
<evidence type="ECO:0000256" key="11">
    <source>
        <dbReference type="SAM" id="MobiDB-lite"/>
    </source>
</evidence>
<feature type="compositionally biased region" description="Basic and acidic residues" evidence="11">
    <location>
        <begin position="1152"/>
        <end position="1164"/>
    </location>
</feature>
<comment type="catalytic activity">
    <reaction evidence="9">
        <text>GTP + H2O = GDP + phosphate + H(+)</text>
        <dbReference type="Rhea" id="RHEA:19669"/>
        <dbReference type="ChEBI" id="CHEBI:15377"/>
        <dbReference type="ChEBI" id="CHEBI:15378"/>
        <dbReference type="ChEBI" id="CHEBI:37565"/>
        <dbReference type="ChEBI" id="CHEBI:43474"/>
        <dbReference type="ChEBI" id="CHEBI:58189"/>
    </reaction>
    <physiologicalReaction direction="left-to-right" evidence="9">
        <dbReference type="Rhea" id="RHEA:19670"/>
    </physiologicalReaction>
</comment>
<dbReference type="GO" id="GO:0005654">
    <property type="term" value="C:nucleoplasm"/>
    <property type="evidence" value="ECO:0007669"/>
    <property type="project" value="UniProtKB-ARBA"/>
</dbReference>
<dbReference type="InterPro" id="IPR027417">
    <property type="entry name" value="P-loop_NTPase"/>
</dbReference>
<dbReference type="Gene3D" id="3.40.50.300">
    <property type="entry name" value="P-loop containing nucleotide triphosphate hydrolases"/>
    <property type="match status" value="1"/>
</dbReference>
<feature type="region of interest" description="Disordered" evidence="11">
    <location>
        <begin position="614"/>
        <end position="644"/>
    </location>
</feature>